<proteinExistence type="predicted"/>
<accession>A0A7G7CQP5</accession>
<name>A0A7G7CQP5_9CORY</name>
<reference evidence="2 3" key="1">
    <citation type="submission" date="2020-07" db="EMBL/GenBank/DDBJ databases">
        <title>Complete genome and description of Corynebacterium incognita strain Marseille-Q3630 sp. nov.</title>
        <authorList>
            <person name="Boxberger M."/>
        </authorList>
    </citation>
    <scope>NUCLEOTIDE SEQUENCE [LARGE SCALE GENOMIC DNA]</scope>
    <source>
        <strain evidence="2 3">Marseille-Q3630</strain>
    </source>
</reference>
<dbReference type="KEGG" id="cik:H0194_02400"/>
<evidence type="ECO:0000313" key="2">
    <source>
        <dbReference type="EMBL" id="QNE89911.1"/>
    </source>
</evidence>
<feature type="region of interest" description="Disordered" evidence="1">
    <location>
        <begin position="152"/>
        <end position="177"/>
    </location>
</feature>
<sequence length="177" mass="19805">MSYEMSIDLNTATFADLAIFMNDAQENGADPHEELTIRDGRLTVTISTTAEDHIAENPWLYDTGADEDFVMPEEFMDTPSSPLSSPLRGLFDSFGVTESTSRLSDELSRLSDVGREFVRELRTDLDNAASASKHGHHSAFRDFDASNFDERLKATNFDDAADEPETPDTQDDRDQEQ</sequence>
<feature type="compositionally biased region" description="Acidic residues" evidence="1">
    <location>
        <begin position="159"/>
        <end position="169"/>
    </location>
</feature>
<dbReference type="Proteomes" id="UP000515743">
    <property type="component" value="Chromosome"/>
</dbReference>
<organism evidence="2 3">
    <name type="scientific">Corynebacterium incognita</name>
    <dbReference type="NCBI Taxonomy" id="2754725"/>
    <lineage>
        <taxon>Bacteria</taxon>
        <taxon>Bacillati</taxon>
        <taxon>Actinomycetota</taxon>
        <taxon>Actinomycetes</taxon>
        <taxon>Mycobacteriales</taxon>
        <taxon>Corynebacteriaceae</taxon>
        <taxon>Corynebacterium</taxon>
    </lineage>
</organism>
<protein>
    <submittedName>
        <fullName evidence="2">Uncharacterized protein</fullName>
    </submittedName>
</protein>
<evidence type="ECO:0000256" key="1">
    <source>
        <dbReference type="SAM" id="MobiDB-lite"/>
    </source>
</evidence>
<dbReference type="EMBL" id="CP059404">
    <property type="protein sequence ID" value="QNE89911.1"/>
    <property type="molecule type" value="Genomic_DNA"/>
</dbReference>
<dbReference type="AlphaFoldDB" id="A0A7G7CQP5"/>
<evidence type="ECO:0000313" key="3">
    <source>
        <dbReference type="Proteomes" id="UP000515743"/>
    </source>
</evidence>
<gene>
    <name evidence="2" type="ORF">H0194_02400</name>
</gene>
<dbReference type="RefSeq" id="WP_185176285.1">
    <property type="nucleotide sequence ID" value="NZ_CP059404.1"/>
</dbReference>
<keyword evidence="3" id="KW-1185">Reference proteome</keyword>